<evidence type="ECO:0000313" key="2">
    <source>
        <dbReference type="EMBL" id="NEU77036.1"/>
    </source>
</evidence>
<feature type="transmembrane region" description="Helical" evidence="1">
    <location>
        <begin position="20"/>
        <end position="43"/>
    </location>
</feature>
<organism evidence="2 3">
    <name type="scientific">Hassallia byssoidea VB512170</name>
    <dbReference type="NCBI Taxonomy" id="1304833"/>
    <lineage>
        <taxon>Bacteria</taxon>
        <taxon>Bacillati</taxon>
        <taxon>Cyanobacteriota</taxon>
        <taxon>Cyanophyceae</taxon>
        <taxon>Nostocales</taxon>
        <taxon>Tolypothrichaceae</taxon>
        <taxon>Hassallia</taxon>
    </lineage>
</organism>
<proteinExistence type="predicted"/>
<evidence type="ECO:0000256" key="1">
    <source>
        <dbReference type="SAM" id="Phobius"/>
    </source>
</evidence>
<protein>
    <submittedName>
        <fullName evidence="2">Uncharacterized protein</fullName>
    </submittedName>
</protein>
<accession>A0A846HI49</accession>
<dbReference type="EMBL" id="JTCM02000149">
    <property type="protein sequence ID" value="NEU77036.1"/>
    <property type="molecule type" value="Genomic_DNA"/>
</dbReference>
<reference evidence="2 3" key="1">
    <citation type="journal article" date="2015" name="Genome Announc.">
        <title>Draft Genome Sequence of Cyanobacterium Hassallia byssoidea Strain VB512170, Isolated from Monuments in India.</title>
        <authorList>
            <person name="Singh D."/>
            <person name="Chandrababunaidu M.M."/>
            <person name="Panda A."/>
            <person name="Sen D."/>
            <person name="Bhattacharyya S."/>
            <person name="Adhikary S.P."/>
            <person name="Tripathy S."/>
        </authorList>
    </citation>
    <scope>NUCLEOTIDE SEQUENCE [LARGE SCALE GENOMIC DNA]</scope>
    <source>
        <strain evidence="2 3">VB512170</strain>
    </source>
</reference>
<comment type="caution">
    <text evidence="2">The sequence shown here is derived from an EMBL/GenBank/DDBJ whole genome shotgun (WGS) entry which is preliminary data.</text>
</comment>
<sequence length="56" mass="5940">MGKFTKTLNSLPDWAKDVISLTALNLTFVLAIAVIGGSSFCLLKASLDEPTASQIK</sequence>
<dbReference type="RefSeq" id="WP_163519389.1">
    <property type="nucleotide sequence ID" value="NZ_JTCM02000149.1"/>
</dbReference>
<keyword evidence="3" id="KW-1185">Reference proteome</keyword>
<evidence type="ECO:0000313" key="3">
    <source>
        <dbReference type="Proteomes" id="UP000031549"/>
    </source>
</evidence>
<gene>
    <name evidence="2" type="ORF">PI95_032200</name>
</gene>
<dbReference type="AlphaFoldDB" id="A0A846HI49"/>
<keyword evidence="1" id="KW-1133">Transmembrane helix</keyword>
<keyword evidence="1" id="KW-0472">Membrane</keyword>
<name>A0A846HI49_9CYAN</name>
<keyword evidence="1" id="KW-0812">Transmembrane</keyword>
<dbReference type="Proteomes" id="UP000031549">
    <property type="component" value="Unassembled WGS sequence"/>
</dbReference>